<dbReference type="InterPro" id="IPR025164">
    <property type="entry name" value="Toastrack_DUF4097"/>
</dbReference>
<dbReference type="EMBL" id="QEAM01000538">
    <property type="protein sequence ID" value="TPX38958.1"/>
    <property type="molecule type" value="Genomic_DNA"/>
</dbReference>
<protein>
    <recommendedName>
        <fullName evidence="2">DUF4097 domain-containing protein</fullName>
    </recommendedName>
</protein>
<dbReference type="Pfam" id="PF13349">
    <property type="entry name" value="DUF4097"/>
    <property type="match status" value="1"/>
</dbReference>
<name>A0A507CHM4_9FUNG</name>
<proteinExistence type="predicted"/>
<dbReference type="Proteomes" id="UP000317494">
    <property type="component" value="Unassembled WGS sequence"/>
</dbReference>
<dbReference type="EMBL" id="QEAN01000114">
    <property type="protein sequence ID" value="TPX47558.1"/>
    <property type="molecule type" value="Genomic_DNA"/>
</dbReference>
<keyword evidence="5" id="KW-1185">Reference proteome</keyword>
<evidence type="ECO:0000313" key="4">
    <source>
        <dbReference type="EMBL" id="TPX47558.1"/>
    </source>
</evidence>
<evidence type="ECO:0000313" key="3">
    <source>
        <dbReference type="EMBL" id="TPX38958.1"/>
    </source>
</evidence>
<dbReference type="VEuPathDB" id="FungiDB:SeMB42_g03275"/>
<reference evidence="5 6" key="1">
    <citation type="journal article" date="2019" name="Sci. Rep.">
        <title>Comparative genomics of chytrid fungi reveal insights into the obligate biotrophic and pathogenic lifestyle of Synchytrium endobioticum.</title>
        <authorList>
            <person name="van de Vossenberg B.T.L.H."/>
            <person name="Warris S."/>
            <person name="Nguyen H.D.T."/>
            <person name="van Gent-Pelzer M.P.E."/>
            <person name="Joly D.L."/>
            <person name="van de Geest H.C."/>
            <person name="Bonants P.J.M."/>
            <person name="Smith D.S."/>
            <person name="Levesque C.A."/>
            <person name="van der Lee T.A.J."/>
        </authorList>
    </citation>
    <scope>NUCLEOTIDE SEQUENCE [LARGE SCALE GENOMIC DNA]</scope>
    <source>
        <strain evidence="3 6">LEV6574</strain>
        <strain evidence="4 5">MB42</strain>
    </source>
</reference>
<dbReference type="Proteomes" id="UP000320475">
    <property type="component" value="Unassembled WGS sequence"/>
</dbReference>
<evidence type="ECO:0000313" key="5">
    <source>
        <dbReference type="Proteomes" id="UP000317494"/>
    </source>
</evidence>
<evidence type="ECO:0000259" key="2">
    <source>
        <dbReference type="Pfam" id="PF13349"/>
    </source>
</evidence>
<comment type="caution">
    <text evidence="3">The sequence shown here is derived from an EMBL/GenBank/DDBJ whole genome shotgun (WGS) entry which is preliminary data.</text>
</comment>
<sequence length="438" mass="47599">MAANIKLPAYESMDSEKGQLLAAHRQETACDDVAAPMPIVYVEAQSRGRKCLRFLTACLLMVFTFHAVRLFTHSCHSRASIDTIIYESSLFPHDTAEYSVLSNNSFKVDPSEVDSIHVDVKGDVLSRIHAKTSQSDEILFVFKIMSKKPNEKPDVNVTHEVEEGVLKVDVDSPKCKPKGHKGKKPRDGNKLGDGEDGLVDGSDLEDMATKRHHRHDDDCEGIKDVIVQLTMYLPQSKIKQGTNLKVNAAKSVFMADDLTNFELGTVDVNFSAGDISSKGIKAKAFFLYVANGDINGVYNGYTSFSAEIENGGITLVSLRSNQNAPSNVRLMAKTGGILLKKIEFSQNYVNALDASVANGGVKIFARDSFSGDFSVTTEIGSYKVSADTSGLEIENNVKSPTGGYVAGTFRSKDTLQDGRINVAVGHGSAELMFTSNGF</sequence>
<gene>
    <name evidence="3" type="ORF">SeLEV6574_g07492</name>
    <name evidence="4" type="ORF">SeMB42_g03275</name>
</gene>
<evidence type="ECO:0000313" key="6">
    <source>
        <dbReference type="Proteomes" id="UP000320475"/>
    </source>
</evidence>
<evidence type="ECO:0000256" key="1">
    <source>
        <dbReference type="SAM" id="MobiDB-lite"/>
    </source>
</evidence>
<feature type="domain" description="DUF4097" evidence="2">
    <location>
        <begin position="228"/>
        <end position="422"/>
    </location>
</feature>
<dbReference type="OrthoDB" id="10475270at2759"/>
<organism evidence="3 6">
    <name type="scientific">Synchytrium endobioticum</name>
    <dbReference type="NCBI Taxonomy" id="286115"/>
    <lineage>
        <taxon>Eukaryota</taxon>
        <taxon>Fungi</taxon>
        <taxon>Fungi incertae sedis</taxon>
        <taxon>Chytridiomycota</taxon>
        <taxon>Chytridiomycota incertae sedis</taxon>
        <taxon>Chytridiomycetes</taxon>
        <taxon>Synchytriales</taxon>
        <taxon>Synchytriaceae</taxon>
        <taxon>Synchytrium</taxon>
    </lineage>
</organism>
<feature type="compositionally biased region" description="Basic residues" evidence="1">
    <location>
        <begin position="175"/>
        <end position="184"/>
    </location>
</feature>
<accession>A0A507CHM4</accession>
<dbReference type="AlphaFoldDB" id="A0A507CHM4"/>
<feature type="region of interest" description="Disordered" evidence="1">
    <location>
        <begin position="170"/>
        <end position="202"/>
    </location>
</feature>